<dbReference type="AlphaFoldDB" id="A0A072P9Z6"/>
<dbReference type="InterPro" id="IPR011008">
    <property type="entry name" value="Dimeric_a/b-barrel"/>
</dbReference>
<accession>A0A072P9Z6</accession>
<dbReference type="Gene3D" id="3.30.70.100">
    <property type="match status" value="1"/>
</dbReference>
<dbReference type="GeneID" id="25286508"/>
<evidence type="ECO:0000313" key="2">
    <source>
        <dbReference type="EMBL" id="KEF52370.1"/>
    </source>
</evidence>
<name>A0A072P9Z6_9EURO</name>
<protein>
    <recommendedName>
        <fullName evidence="1">ABM domain-containing protein</fullName>
    </recommendedName>
</protein>
<organism evidence="2 3">
    <name type="scientific">Exophiala aquamarina CBS 119918</name>
    <dbReference type="NCBI Taxonomy" id="1182545"/>
    <lineage>
        <taxon>Eukaryota</taxon>
        <taxon>Fungi</taxon>
        <taxon>Dikarya</taxon>
        <taxon>Ascomycota</taxon>
        <taxon>Pezizomycotina</taxon>
        <taxon>Eurotiomycetes</taxon>
        <taxon>Chaetothyriomycetidae</taxon>
        <taxon>Chaetothyriales</taxon>
        <taxon>Herpotrichiellaceae</taxon>
        <taxon>Exophiala</taxon>
    </lineage>
</organism>
<feature type="domain" description="ABM" evidence="1">
    <location>
        <begin position="12"/>
        <end position="72"/>
    </location>
</feature>
<sequence length="127" mass="15037">MANPLIPSHQGVTHIGTIKIDAANIDKFLEAFRVCWVAVCKEPECVYFDVFHSQTEPGKFHFVEIWTKDNDWFMEVQIKKEYYKPYWDITRPLWIDRDLHAYSRLSGYTFVDDRYLEGSVKVKDGLQ</sequence>
<comment type="caution">
    <text evidence="2">The sequence shown here is derived from an EMBL/GenBank/DDBJ whole genome shotgun (WGS) entry which is preliminary data.</text>
</comment>
<evidence type="ECO:0000259" key="1">
    <source>
        <dbReference type="Pfam" id="PF03992"/>
    </source>
</evidence>
<gene>
    <name evidence="2" type="ORF">A1O9_11611</name>
</gene>
<dbReference type="HOGENOM" id="CLU_147503_1_0_1"/>
<keyword evidence="3" id="KW-1185">Reference proteome</keyword>
<dbReference type="EMBL" id="AMGV01000018">
    <property type="protein sequence ID" value="KEF52370.1"/>
    <property type="molecule type" value="Genomic_DNA"/>
</dbReference>
<dbReference type="InterPro" id="IPR007138">
    <property type="entry name" value="ABM_dom"/>
</dbReference>
<evidence type="ECO:0000313" key="3">
    <source>
        <dbReference type="Proteomes" id="UP000027920"/>
    </source>
</evidence>
<dbReference type="Pfam" id="PF03992">
    <property type="entry name" value="ABM"/>
    <property type="match status" value="1"/>
</dbReference>
<proteinExistence type="predicted"/>
<dbReference type="OrthoDB" id="4126315at2759"/>
<dbReference type="RefSeq" id="XP_013254960.1">
    <property type="nucleotide sequence ID" value="XM_013399506.1"/>
</dbReference>
<reference evidence="2 3" key="1">
    <citation type="submission" date="2013-03" db="EMBL/GenBank/DDBJ databases">
        <title>The Genome Sequence of Exophiala aquamarina CBS 119918.</title>
        <authorList>
            <consortium name="The Broad Institute Genomics Platform"/>
            <person name="Cuomo C."/>
            <person name="de Hoog S."/>
            <person name="Gorbushina A."/>
            <person name="Walker B."/>
            <person name="Young S.K."/>
            <person name="Zeng Q."/>
            <person name="Gargeya S."/>
            <person name="Fitzgerald M."/>
            <person name="Haas B."/>
            <person name="Abouelleil A."/>
            <person name="Allen A.W."/>
            <person name="Alvarado L."/>
            <person name="Arachchi H.M."/>
            <person name="Berlin A.M."/>
            <person name="Chapman S.B."/>
            <person name="Gainer-Dewar J."/>
            <person name="Goldberg J."/>
            <person name="Griggs A."/>
            <person name="Gujja S."/>
            <person name="Hansen M."/>
            <person name="Howarth C."/>
            <person name="Imamovic A."/>
            <person name="Ireland A."/>
            <person name="Larimer J."/>
            <person name="McCowan C."/>
            <person name="Murphy C."/>
            <person name="Pearson M."/>
            <person name="Poon T.W."/>
            <person name="Priest M."/>
            <person name="Roberts A."/>
            <person name="Saif S."/>
            <person name="Shea T."/>
            <person name="Sisk P."/>
            <person name="Sykes S."/>
            <person name="Wortman J."/>
            <person name="Nusbaum C."/>
            <person name="Birren B."/>
        </authorList>
    </citation>
    <scope>NUCLEOTIDE SEQUENCE [LARGE SCALE GENOMIC DNA]</scope>
    <source>
        <strain evidence="2 3">CBS 119918</strain>
    </source>
</reference>
<dbReference type="VEuPathDB" id="FungiDB:A1O9_11611"/>
<dbReference type="SUPFAM" id="SSF54909">
    <property type="entry name" value="Dimeric alpha+beta barrel"/>
    <property type="match status" value="1"/>
</dbReference>
<dbReference type="Proteomes" id="UP000027920">
    <property type="component" value="Unassembled WGS sequence"/>
</dbReference>